<dbReference type="PROSITE" id="PS50888">
    <property type="entry name" value="BHLH"/>
    <property type="match status" value="1"/>
</dbReference>
<dbReference type="Proteomes" id="UP000005226">
    <property type="component" value="Chromosome 13"/>
</dbReference>
<dbReference type="GO" id="GO:0005634">
    <property type="term" value="C:nucleus"/>
    <property type="evidence" value="ECO:0007669"/>
    <property type="project" value="UniProtKB-SubCell"/>
</dbReference>
<evidence type="ECO:0000256" key="12">
    <source>
        <dbReference type="SAM" id="MobiDB-lite"/>
    </source>
</evidence>
<evidence type="ECO:0000256" key="1">
    <source>
        <dbReference type="ARBA" id="ARBA00004123"/>
    </source>
</evidence>
<keyword evidence="8" id="KW-0010">Activator</keyword>
<dbReference type="InterPro" id="IPR039704">
    <property type="entry name" value="Myogenic_factor"/>
</dbReference>
<evidence type="ECO:0000256" key="7">
    <source>
        <dbReference type="ARBA" id="ARBA00023125"/>
    </source>
</evidence>
<keyword evidence="6" id="KW-0805">Transcription regulation</keyword>
<dbReference type="Pfam" id="PF00010">
    <property type="entry name" value="HLH"/>
    <property type="match status" value="1"/>
</dbReference>
<dbReference type="GO" id="GO:0045663">
    <property type="term" value="P:positive regulation of myoblast differentiation"/>
    <property type="evidence" value="ECO:0007669"/>
    <property type="project" value="TreeGrafter"/>
</dbReference>
<dbReference type="InterPro" id="IPR002546">
    <property type="entry name" value="MyoD_N"/>
</dbReference>
<evidence type="ECO:0000256" key="6">
    <source>
        <dbReference type="ARBA" id="ARBA00023015"/>
    </source>
</evidence>
<comment type="subunit">
    <text evidence="2 11">Efficient DNA binding requires dimerization with another bHLH protein.</text>
</comment>
<keyword evidence="10 11" id="KW-0539">Nucleus</keyword>
<accession>H2UM83</accession>
<dbReference type="SUPFAM" id="SSF47459">
    <property type="entry name" value="HLH, helix-loop-helix DNA-binding domain"/>
    <property type="match status" value="1"/>
</dbReference>
<keyword evidence="4" id="KW-0517">Myogenesis</keyword>
<dbReference type="Gene3D" id="4.10.280.10">
    <property type="entry name" value="Helix-loop-helix DNA-binding domain"/>
    <property type="match status" value="1"/>
</dbReference>
<evidence type="ECO:0000256" key="4">
    <source>
        <dbReference type="ARBA" id="ARBA00022541"/>
    </source>
</evidence>
<dbReference type="OMA" id="TMDFISP"/>
<keyword evidence="7 11" id="KW-0238">DNA-binding</keyword>
<keyword evidence="9" id="KW-0804">Transcription</keyword>
<dbReference type="InterPro" id="IPR022032">
    <property type="entry name" value="Myf5"/>
</dbReference>
<reference evidence="14 15" key="1">
    <citation type="journal article" date="2011" name="Genome Biol. Evol.">
        <title>Integration of the genetic map and genome assembly of fugu facilitates insights into distinct features of genome evolution in teleosts and mammals.</title>
        <authorList>
            <person name="Kai W."/>
            <person name="Kikuchi K."/>
            <person name="Tohari S."/>
            <person name="Chew A.K."/>
            <person name="Tay A."/>
            <person name="Fujiwara A."/>
            <person name="Hosoya S."/>
            <person name="Suetake H."/>
            <person name="Naruse K."/>
            <person name="Brenner S."/>
            <person name="Suzuki Y."/>
            <person name="Venkatesh B."/>
        </authorList>
    </citation>
    <scope>NUCLEOTIDE SEQUENCE [LARGE SCALE GENOMIC DNA]</scope>
</reference>
<reference evidence="14" key="3">
    <citation type="submission" date="2025-09" db="UniProtKB">
        <authorList>
            <consortium name="Ensembl"/>
        </authorList>
    </citation>
    <scope>IDENTIFICATION</scope>
</reference>
<dbReference type="STRING" id="31033.ENSTRUP00000038054"/>
<feature type="domain" description="BHLH" evidence="13">
    <location>
        <begin position="130"/>
        <end position="181"/>
    </location>
</feature>
<feature type="region of interest" description="Disordered" evidence="12">
    <location>
        <begin position="195"/>
        <end position="214"/>
    </location>
</feature>
<dbReference type="PANTHER" id="PTHR11534">
    <property type="entry name" value="MYOGENIC FACTOR"/>
    <property type="match status" value="1"/>
</dbReference>
<dbReference type="GO" id="GO:0048743">
    <property type="term" value="P:positive regulation of skeletal muscle fiber development"/>
    <property type="evidence" value="ECO:0007669"/>
    <property type="project" value="TreeGrafter"/>
</dbReference>
<dbReference type="GO" id="GO:0046983">
    <property type="term" value="F:protein dimerization activity"/>
    <property type="evidence" value="ECO:0007669"/>
    <property type="project" value="InterPro"/>
</dbReference>
<dbReference type="GO" id="GO:0000978">
    <property type="term" value="F:RNA polymerase II cis-regulatory region sequence-specific DNA binding"/>
    <property type="evidence" value="ECO:0007669"/>
    <property type="project" value="TreeGrafter"/>
</dbReference>
<dbReference type="InterPro" id="IPR036638">
    <property type="entry name" value="HLH_DNA-bd_sf"/>
</dbReference>
<reference evidence="14" key="2">
    <citation type="submission" date="2025-08" db="UniProtKB">
        <authorList>
            <consortium name="Ensembl"/>
        </authorList>
    </citation>
    <scope>IDENTIFICATION</scope>
</reference>
<evidence type="ECO:0000256" key="5">
    <source>
        <dbReference type="ARBA" id="ARBA00022782"/>
    </source>
</evidence>
<evidence type="ECO:0000313" key="15">
    <source>
        <dbReference type="Proteomes" id="UP000005226"/>
    </source>
</evidence>
<dbReference type="InterPro" id="IPR011598">
    <property type="entry name" value="bHLH_dom"/>
</dbReference>
<evidence type="ECO:0000313" key="14">
    <source>
        <dbReference type="Ensembl" id="ENSTRUP00000038054.3"/>
    </source>
</evidence>
<dbReference type="GO" id="GO:0000981">
    <property type="term" value="F:DNA-binding transcription factor activity, RNA polymerase II-specific"/>
    <property type="evidence" value="ECO:0007669"/>
    <property type="project" value="TreeGrafter"/>
</dbReference>
<protein>
    <recommendedName>
        <fullName evidence="11">Myogenic factor</fullName>
    </recommendedName>
</protein>
<dbReference type="Pfam" id="PF12232">
    <property type="entry name" value="Myf5"/>
    <property type="match status" value="1"/>
</dbReference>
<keyword evidence="15" id="KW-1185">Reference proteome</keyword>
<dbReference type="CDD" id="cd18936">
    <property type="entry name" value="bHLH_TS_MYOD1_Myf3"/>
    <property type="match status" value="1"/>
</dbReference>
<dbReference type="Ensembl" id="ENSTRUT00000038191.3">
    <property type="protein sequence ID" value="ENSTRUP00000038054.3"/>
    <property type="gene ID" value="ENSTRUG00000014891.3"/>
</dbReference>
<proteinExistence type="predicted"/>
<feature type="region of interest" description="Disordered" evidence="12">
    <location>
        <begin position="274"/>
        <end position="298"/>
    </location>
</feature>
<dbReference type="SMART" id="SM00520">
    <property type="entry name" value="BASIC"/>
    <property type="match status" value="1"/>
</dbReference>
<keyword evidence="5" id="KW-0221">Differentiation</keyword>
<dbReference type="FunFam" id="4.10.280.10:FF:000005">
    <property type="entry name" value="Myogenic factor"/>
    <property type="match status" value="1"/>
</dbReference>
<dbReference type="GeneTree" id="ENSGT00950000182959"/>
<name>H2UM83_TAKRU</name>
<gene>
    <name evidence="14" type="primary">myod2</name>
</gene>
<evidence type="ECO:0000256" key="8">
    <source>
        <dbReference type="ARBA" id="ARBA00023159"/>
    </source>
</evidence>
<evidence type="ECO:0000256" key="2">
    <source>
        <dbReference type="ARBA" id="ARBA00011571"/>
    </source>
</evidence>
<evidence type="ECO:0000259" key="13">
    <source>
        <dbReference type="PROSITE" id="PS50888"/>
    </source>
</evidence>
<dbReference type="Pfam" id="PF01586">
    <property type="entry name" value="Basic"/>
    <property type="match status" value="1"/>
</dbReference>
<sequence>MKTLQAADVMEFLDVLQAQEVSRDLTSSSTPLLHPMDLSELVFPLSADDLYDDPCFSSGDLNFFDDLDSRLLLKPEGHQHLHHHVPSAEEELEEETVVEEHVRAPGGLHQAGRCLLWACKACKRKTTHADRRKAATMRERRRLSKVNDAFETLKRCTASNPNQRLAKVEILRNAISYIESLQALLRTSGQDQSFYPPLEPYGADSEASSPQSNCSDGAMDYVSPCVTSNAKNNRSRKNIQTTGDSSSKQCLVSSLECLSSIVERISTDPTVVAPVGDSVVPRGPGSPQSSPAGIYEPL</sequence>
<evidence type="ECO:0000256" key="3">
    <source>
        <dbReference type="ARBA" id="ARBA00022473"/>
    </source>
</evidence>
<dbReference type="InParanoid" id="H2UM83"/>
<evidence type="ECO:0000256" key="10">
    <source>
        <dbReference type="ARBA" id="ARBA00023242"/>
    </source>
</evidence>
<dbReference type="PANTHER" id="PTHR11534:SF2">
    <property type="entry name" value="MYOBLAST DETERMINATION PROTEIN 1"/>
    <property type="match status" value="1"/>
</dbReference>
<comment type="subcellular location">
    <subcellularLocation>
        <location evidence="1">Nucleus</location>
    </subcellularLocation>
</comment>
<evidence type="ECO:0000256" key="9">
    <source>
        <dbReference type="ARBA" id="ARBA00023163"/>
    </source>
</evidence>
<keyword evidence="3" id="KW-0217">Developmental protein</keyword>
<organism evidence="14 15">
    <name type="scientific">Takifugu rubripes</name>
    <name type="common">Japanese pufferfish</name>
    <name type="synonym">Fugu rubripes</name>
    <dbReference type="NCBI Taxonomy" id="31033"/>
    <lineage>
        <taxon>Eukaryota</taxon>
        <taxon>Metazoa</taxon>
        <taxon>Chordata</taxon>
        <taxon>Craniata</taxon>
        <taxon>Vertebrata</taxon>
        <taxon>Euteleostomi</taxon>
        <taxon>Actinopterygii</taxon>
        <taxon>Neopterygii</taxon>
        <taxon>Teleostei</taxon>
        <taxon>Neoteleostei</taxon>
        <taxon>Acanthomorphata</taxon>
        <taxon>Eupercaria</taxon>
        <taxon>Tetraodontiformes</taxon>
        <taxon>Tetradontoidea</taxon>
        <taxon>Tetraodontidae</taxon>
        <taxon>Takifugu</taxon>
    </lineage>
</organism>
<dbReference type="AlphaFoldDB" id="H2UM83"/>
<evidence type="ECO:0000256" key="11">
    <source>
        <dbReference type="RuleBase" id="RU003428"/>
    </source>
</evidence>
<dbReference type="GO" id="GO:0035914">
    <property type="term" value="P:skeletal muscle cell differentiation"/>
    <property type="evidence" value="ECO:0007669"/>
    <property type="project" value="TreeGrafter"/>
</dbReference>
<dbReference type="SMART" id="SM00353">
    <property type="entry name" value="HLH"/>
    <property type="match status" value="1"/>
</dbReference>